<name>A0A640K8K2_LEITA</name>
<dbReference type="Proteomes" id="UP000419144">
    <property type="component" value="Unassembled WGS sequence"/>
</dbReference>
<evidence type="ECO:0000259" key="2">
    <source>
        <dbReference type="Pfam" id="PF00849"/>
    </source>
</evidence>
<dbReference type="CDD" id="cd02869">
    <property type="entry name" value="PseudoU_synth_RluA_like"/>
    <property type="match status" value="1"/>
</dbReference>
<gene>
    <name evidence="3" type="ORF">LtaPh_0402400</name>
</gene>
<accession>A0A640K8K2</accession>
<dbReference type="GO" id="GO:0009982">
    <property type="term" value="F:pseudouridine synthase activity"/>
    <property type="evidence" value="ECO:0007669"/>
    <property type="project" value="InterPro"/>
</dbReference>
<dbReference type="Pfam" id="PF00849">
    <property type="entry name" value="PseudoU_synth_2"/>
    <property type="match status" value="1"/>
</dbReference>
<dbReference type="PANTHER" id="PTHR21600">
    <property type="entry name" value="MITOCHONDRIAL RNA PSEUDOURIDINE SYNTHASE"/>
    <property type="match status" value="1"/>
</dbReference>
<dbReference type="EMBL" id="BLBS01000004">
    <property type="protein sequence ID" value="GET85628.1"/>
    <property type="molecule type" value="Genomic_DNA"/>
</dbReference>
<dbReference type="GO" id="GO:0000455">
    <property type="term" value="P:enzyme-directed rRNA pseudouridine synthesis"/>
    <property type="evidence" value="ECO:0007669"/>
    <property type="project" value="TreeGrafter"/>
</dbReference>
<organism evidence="3 4">
    <name type="scientific">Leishmania tarentolae</name>
    <name type="common">Sauroleishmania tarentolae</name>
    <dbReference type="NCBI Taxonomy" id="5689"/>
    <lineage>
        <taxon>Eukaryota</taxon>
        <taxon>Discoba</taxon>
        <taxon>Euglenozoa</taxon>
        <taxon>Kinetoplastea</taxon>
        <taxon>Metakinetoplastina</taxon>
        <taxon>Trypanosomatida</taxon>
        <taxon>Trypanosomatidae</taxon>
        <taxon>Leishmaniinae</taxon>
        <taxon>Leishmania</taxon>
        <taxon>lizard Leishmania</taxon>
    </lineage>
</organism>
<feature type="region of interest" description="Disordered" evidence="1">
    <location>
        <begin position="182"/>
        <end position="206"/>
    </location>
</feature>
<reference evidence="3" key="1">
    <citation type="submission" date="2019-11" db="EMBL/GenBank/DDBJ databases">
        <title>Leishmania tarentolae CDS.</title>
        <authorList>
            <person name="Goto Y."/>
            <person name="Yamagishi J."/>
        </authorList>
    </citation>
    <scope>NUCLEOTIDE SEQUENCE [LARGE SCALE GENOMIC DNA]</scope>
    <source>
        <strain evidence="3">Parrot Tar II</strain>
    </source>
</reference>
<proteinExistence type="predicted"/>
<dbReference type="InterPro" id="IPR006145">
    <property type="entry name" value="PsdUridine_synth_RsuA/RluA"/>
</dbReference>
<dbReference type="GO" id="GO:0003723">
    <property type="term" value="F:RNA binding"/>
    <property type="evidence" value="ECO:0007669"/>
    <property type="project" value="InterPro"/>
</dbReference>
<dbReference type="Gene3D" id="3.30.2350.10">
    <property type="entry name" value="Pseudouridine synthase"/>
    <property type="match status" value="1"/>
</dbReference>
<evidence type="ECO:0000313" key="4">
    <source>
        <dbReference type="Proteomes" id="UP000419144"/>
    </source>
</evidence>
<sequence length="368" mass="39270">MLPHGLHAVYKPAGVNCTLHAHYPSLVYPFLTRELPWRTGSGVVVADGCGRNRDAEASSSLASCVPVLRQQGLVNRVDVGTSGIVLVARASAALHGAVDAMIREHHMRKTYRALVQRWPPLSCSSSASTVPCGGAGAAVGPLFSVSPFLSPMVNAVVCAPVYAAGATAASICRRSALPLGHGSQLQSSESPRADASAVSRAGSAPPWSTNVPISPSSLTHVHQQYATLHASLQDQRNAITRYRVLEYFASAGVAYVHVELHSGRRHQIRQHFAQLGFPLVGDARYHPGVVAGHSGTTFGMQRAALHAYTIDILATTDGDGLANGEEVPDRVVVQAVLPADMHRALLELRQAERAKSRRQRWPPQQPRG</sequence>
<comment type="caution">
    <text evidence="3">The sequence shown here is derived from an EMBL/GenBank/DDBJ whole genome shotgun (WGS) entry which is preliminary data.</text>
</comment>
<protein>
    <submittedName>
        <fullName evidence="3">RNA pseudouridylate synthase-like protein</fullName>
    </submittedName>
</protein>
<dbReference type="InterPro" id="IPR050188">
    <property type="entry name" value="RluA_PseudoU_synthase"/>
</dbReference>
<dbReference type="PANTHER" id="PTHR21600:SF77">
    <property type="entry name" value="PSEUDOURIDYLATE SYNTHASE PROTEIN, PUTATIVE-RELATED"/>
    <property type="match status" value="1"/>
</dbReference>
<evidence type="ECO:0000256" key="1">
    <source>
        <dbReference type="SAM" id="MobiDB-lite"/>
    </source>
</evidence>
<dbReference type="VEuPathDB" id="TriTrypDB:LtaPh_0402400"/>
<dbReference type="AlphaFoldDB" id="A0A640K8K2"/>
<evidence type="ECO:0000313" key="3">
    <source>
        <dbReference type="EMBL" id="GET85628.1"/>
    </source>
</evidence>
<dbReference type="SUPFAM" id="SSF55120">
    <property type="entry name" value="Pseudouridine synthase"/>
    <property type="match status" value="1"/>
</dbReference>
<keyword evidence="4" id="KW-1185">Reference proteome</keyword>
<dbReference type="OrthoDB" id="418349at2759"/>
<dbReference type="InterPro" id="IPR020103">
    <property type="entry name" value="PsdUridine_synth_cat_dom_sf"/>
</dbReference>
<feature type="domain" description="Pseudouridine synthase RsuA/RluA-like" evidence="2">
    <location>
        <begin position="7"/>
        <end position="274"/>
    </location>
</feature>